<evidence type="ECO:0000313" key="2">
    <source>
        <dbReference type="Proteomes" id="UP001601303"/>
    </source>
</evidence>
<evidence type="ECO:0000313" key="1">
    <source>
        <dbReference type="EMBL" id="MFE9597477.1"/>
    </source>
</evidence>
<dbReference type="Proteomes" id="UP001601303">
    <property type="component" value="Unassembled WGS sequence"/>
</dbReference>
<accession>A0ABW6LVX5</accession>
<dbReference type="EMBL" id="JBIAHM010000001">
    <property type="protein sequence ID" value="MFE9597477.1"/>
    <property type="molecule type" value="Genomic_DNA"/>
</dbReference>
<comment type="caution">
    <text evidence="1">The sequence shown here is derived from an EMBL/GenBank/DDBJ whole genome shotgun (WGS) entry which is preliminary data.</text>
</comment>
<reference evidence="1 2" key="1">
    <citation type="submission" date="2024-10" db="EMBL/GenBank/DDBJ databases">
        <title>The Natural Products Discovery Center: Release of the First 8490 Sequenced Strains for Exploring Actinobacteria Biosynthetic Diversity.</title>
        <authorList>
            <person name="Kalkreuter E."/>
            <person name="Kautsar S.A."/>
            <person name="Yang D."/>
            <person name="Bader C.D."/>
            <person name="Teijaro C.N."/>
            <person name="Fluegel L."/>
            <person name="Davis C.M."/>
            <person name="Simpson J.R."/>
            <person name="Lauterbach L."/>
            <person name="Steele A.D."/>
            <person name="Gui C."/>
            <person name="Meng S."/>
            <person name="Li G."/>
            <person name="Viehrig K."/>
            <person name="Ye F."/>
            <person name="Su P."/>
            <person name="Kiefer A.F."/>
            <person name="Nichols A."/>
            <person name="Cepeda A.J."/>
            <person name="Yan W."/>
            <person name="Fan B."/>
            <person name="Jiang Y."/>
            <person name="Adhikari A."/>
            <person name="Zheng C.-J."/>
            <person name="Schuster L."/>
            <person name="Cowan T.M."/>
            <person name="Smanski M.J."/>
            <person name="Chevrette M.G."/>
            <person name="De Carvalho L.P.S."/>
            <person name="Shen B."/>
        </authorList>
    </citation>
    <scope>NUCLEOTIDE SEQUENCE [LARGE SCALE GENOMIC DNA]</scope>
    <source>
        <strain evidence="1 2">NPDC006488</strain>
    </source>
</reference>
<keyword evidence="2" id="KW-1185">Reference proteome</keyword>
<proteinExistence type="predicted"/>
<organism evidence="1 2">
    <name type="scientific">Streptomyces hokutonensis</name>
    <dbReference type="NCBI Taxonomy" id="1306990"/>
    <lineage>
        <taxon>Bacteria</taxon>
        <taxon>Bacillati</taxon>
        <taxon>Actinomycetota</taxon>
        <taxon>Actinomycetes</taxon>
        <taxon>Kitasatosporales</taxon>
        <taxon>Streptomycetaceae</taxon>
        <taxon>Streptomyces</taxon>
    </lineage>
</organism>
<name>A0ABW6LVX5_9ACTN</name>
<evidence type="ECO:0008006" key="3">
    <source>
        <dbReference type="Google" id="ProtNLM"/>
    </source>
</evidence>
<sequence length="170" mass="17990">MGVYAEMLQTSPTITDLPEEHAGMNNVTGKALLVGATAALASTLVASPASAATTTVNFVACRHNPIYCINGDKTYTKGTSTRIVDAIGGDRETGVKRTGTYYARWTYKKPGGSTKIGAGWKKATVSKIDGIYSAYTGWGHADGKGLKVPKNTVVCVQYKGNSFKVCEKLT</sequence>
<gene>
    <name evidence="1" type="ORF">ACFYNQ_02720</name>
</gene>
<dbReference type="RefSeq" id="WP_388102121.1">
    <property type="nucleotide sequence ID" value="NZ_JBIAHM010000001.1"/>
</dbReference>
<protein>
    <recommendedName>
        <fullName evidence="3">Secreted protein</fullName>
    </recommendedName>
</protein>